<evidence type="ECO:0000256" key="9">
    <source>
        <dbReference type="RuleBase" id="RU003679"/>
    </source>
</evidence>
<dbReference type="AlphaFoldDB" id="A0A6A6RP46"/>
<comment type="similarity">
    <text evidence="2 9">Belongs to the glycosyl hydrolase 35 family.</text>
</comment>
<dbReference type="InterPro" id="IPR017853">
    <property type="entry name" value="GH"/>
</dbReference>
<dbReference type="FunFam" id="2.60.120.260:FF:000065">
    <property type="entry name" value="Beta-galactosidase A"/>
    <property type="match status" value="1"/>
</dbReference>
<dbReference type="InterPro" id="IPR008979">
    <property type="entry name" value="Galactose-bd-like_sf"/>
</dbReference>
<dbReference type="GO" id="GO:0004565">
    <property type="term" value="F:beta-galactosidase activity"/>
    <property type="evidence" value="ECO:0007669"/>
    <property type="project" value="UniProtKB-EC"/>
</dbReference>
<dbReference type="InterPro" id="IPR031330">
    <property type="entry name" value="Gly_Hdrlase_35_cat"/>
</dbReference>
<evidence type="ECO:0000259" key="11">
    <source>
        <dbReference type="SMART" id="SM01029"/>
    </source>
</evidence>
<comment type="catalytic activity">
    <reaction evidence="1 8">
        <text>Hydrolysis of terminal non-reducing beta-D-galactose residues in beta-D-galactosides.</text>
        <dbReference type="EC" id="3.2.1.23"/>
    </reaction>
</comment>
<dbReference type="InterPro" id="IPR001944">
    <property type="entry name" value="Glycoside_Hdrlase_35"/>
</dbReference>
<keyword evidence="13" id="KW-1185">Reference proteome</keyword>
<dbReference type="Pfam" id="PF13364">
    <property type="entry name" value="BetaGal_ABD2"/>
    <property type="match status" value="2"/>
</dbReference>
<dbReference type="Gene3D" id="2.60.390.10">
    <property type="entry name" value="Beta-galactosidase, domain 3"/>
    <property type="match status" value="1"/>
</dbReference>
<dbReference type="SUPFAM" id="SSF49785">
    <property type="entry name" value="Galactose-binding domain-like"/>
    <property type="match status" value="2"/>
</dbReference>
<evidence type="ECO:0000256" key="3">
    <source>
        <dbReference type="ARBA" id="ARBA00012756"/>
    </source>
</evidence>
<feature type="signal peptide" evidence="10">
    <location>
        <begin position="1"/>
        <end position="24"/>
    </location>
</feature>
<dbReference type="Pfam" id="PF01301">
    <property type="entry name" value="Glyco_hydro_35"/>
    <property type="match status" value="1"/>
</dbReference>
<evidence type="ECO:0000256" key="1">
    <source>
        <dbReference type="ARBA" id="ARBA00001412"/>
    </source>
</evidence>
<gene>
    <name evidence="12" type="ORF">P280DRAFT_510083</name>
</gene>
<accession>A0A6A6RP46</accession>
<reference evidence="12" key="1">
    <citation type="journal article" date="2020" name="Stud. Mycol.">
        <title>101 Dothideomycetes genomes: a test case for predicting lifestyles and emergence of pathogens.</title>
        <authorList>
            <person name="Haridas S."/>
            <person name="Albert R."/>
            <person name="Binder M."/>
            <person name="Bloem J."/>
            <person name="Labutti K."/>
            <person name="Salamov A."/>
            <person name="Andreopoulos B."/>
            <person name="Baker S."/>
            <person name="Barry K."/>
            <person name="Bills G."/>
            <person name="Bluhm B."/>
            <person name="Cannon C."/>
            <person name="Castanera R."/>
            <person name="Culley D."/>
            <person name="Daum C."/>
            <person name="Ezra D."/>
            <person name="Gonzalez J."/>
            <person name="Henrissat B."/>
            <person name="Kuo A."/>
            <person name="Liang C."/>
            <person name="Lipzen A."/>
            <person name="Lutzoni F."/>
            <person name="Magnuson J."/>
            <person name="Mondo S."/>
            <person name="Nolan M."/>
            <person name="Ohm R."/>
            <person name="Pangilinan J."/>
            <person name="Park H.-J."/>
            <person name="Ramirez L."/>
            <person name="Alfaro M."/>
            <person name="Sun H."/>
            <person name="Tritt A."/>
            <person name="Yoshinaga Y."/>
            <person name="Zwiers L.-H."/>
            <person name="Turgeon B."/>
            <person name="Goodwin S."/>
            <person name="Spatafora J."/>
            <person name="Crous P."/>
            <person name="Grigoriev I."/>
        </authorList>
    </citation>
    <scope>NUCLEOTIDE SEQUENCE</scope>
    <source>
        <strain evidence="12">CBS 473.64</strain>
    </source>
</reference>
<dbReference type="InterPro" id="IPR019801">
    <property type="entry name" value="Glyco_hydro_35_CS"/>
</dbReference>
<evidence type="ECO:0000256" key="4">
    <source>
        <dbReference type="ARBA" id="ARBA00022729"/>
    </source>
</evidence>
<keyword evidence="4 10" id="KW-0732">Signal</keyword>
<dbReference type="SMART" id="SM01029">
    <property type="entry name" value="BetaGal_dom2"/>
    <property type="match status" value="1"/>
</dbReference>
<dbReference type="GO" id="GO:0005975">
    <property type="term" value="P:carbohydrate metabolic process"/>
    <property type="evidence" value="ECO:0007669"/>
    <property type="project" value="InterPro"/>
</dbReference>
<dbReference type="EC" id="3.2.1.23" evidence="3 8"/>
<feature type="chain" id="PRO_5025527222" description="Beta-galactosidase" evidence="10">
    <location>
        <begin position="25"/>
        <end position="1013"/>
    </location>
</feature>
<dbReference type="PRINTS" id="PR00742">
    <property type="entry name" value="GLHYDRLASE35"/>
</dbReference>
<dbReference type="SUPFAM" id="SSF51445">
    <property type="entry name" value="(Trans)glycosidases"/>
    <property type="match status" value="1"/>
</dbReference>
<feature type="domain" description="Beta-galactosidase" evidence="11">
    <location>
        <begin position="394"/>
        <end position="574"/>
    </location>
</feature>
<dbReference type="PANTHER" id="PTHR23421">
    <property type="entry name" value="BETA-GALACTOSIDASE RELATED"/>
    <property type="match status" value="1"/>
</dbReference>
<organism evidence="12 13">
    <name type="scientific">Massarina eburnea CBS 473.64</name>
    <dbReference type="NCBI Taxonomy" id="1395130"/>
    <lineage>
        <taxon>Eukaryota</taxon>
        <taxon>Fungi</taxon>
        <taxon>Dikarya</taxon>
        <taxon>Ascomycota</taxon>
        <taxon>Pezizomycotina</taxon>
        <taxon>Dothideomycetes</taxon>
        <taxon>Pleosporomycetidae</taxon>
        <taxon>Pleosporales</taxon>
        <taxon>Massarineae</taxon>
        <taxon>Massarinaceae</taxon>
        <taxon>Massarina</taxon>
    </lineage>
</organism>
<dbReference type="Gene3D" id="2.102.20.10">
    <property type="entry name" value="Beta-galactosidase, domain 2"/>
    <property type="match status" value="1"/>
</dbReference>
<evidence type="ECO:0000256" key="6">
    <source>
        <dbReference type="ARBA" id="ARBA00023180"/>
    </source>
</evidence>
<dbReference type="CDD" id="cd00063">
    <property type="entry name" value="FN3"/>
    <property type="match status" value="1"/>
</dbReference>
<dbReference type="Pfam" id="PF10435">
    <property type="entry name" value="BetaGal_dom2"/>
    <property type="match status" value="1"/>
</dbReference>
<name>A0A6A6RP46_9PLEO</name>
<dbReference type="Gene3D" id="2.60.120.260">
    <property type="entry name" value="Galactose-binding domain-like"/>
    <property type="match status" value="2"/>
</dbReference>
<keyword evidence="6" id="KW-0325">Glycoprotein</keyword>
<evidence type="ECO:0000256" key="5">
    <source>
        <dbReference type="ARBA" id="ARBA00022801"/>
    </source>
</evidence>
<evidence type="ECO:0000256" key="10">
    <source>
        <dbReference type="SAM" id="SignalP"/>
    </source>
</evidence>
<dbReference type="EMBL" id="MU006795">
    <property type="protein sequence ID" value="KAF2637140.1"/>
    <property type="molecule type" value="Genomic_DNA"/>
</dbReference>
<keyword evidence="5 8" id="KW-0378">Hydrolase</keyword>
<evidence type="ECO:0000256" key="7">
    <source>
        <dbReference type="ARBA" id="ARBA00023295"/>
    </source>
</evidence>
<evidence type="ECO:0000256" key="8">
    <source>
        <dbReference type="RuleBase" id="RU000675"/>
    </source>
</evidence>
<dbReference type="PROSITE" id="PS01182">
    <property type="entry name" value="GLYCOSYL_HYDROL_F35"/>
    <property type="match status" value="1"/>
</dbReference>
<dbReference type="InterPro" id="IPR003961">
    <property type="entry name" value="FN3_dom"/>
</dbReference>
<dbReference type="InterPro" id="IPR025972">
    <property type="entry name" value="BetaGal_dom3"/>
</dbReference>
<dbReference type="OrthoDB" id="1657402at2759"/>
<evidence type="ECO:0000313" key="12">
    <source>
        <dbReference type="EMBL" id="KAF2637140.1"/>
    </source>
</evidence>
<dbReference type="FunFam" id="3.20.20.80:FF:000040">
    <property type="entry name" value="Beta-galactosidase A"/>
    <property type="match status" value="1"/>
</dbReference>
<sequence>MKGILSCASAVAIALFAVEAGARAAVGRPEEWIKPYKREALQDIVTWDEETIFINGKRLFLYSGEVHPYRLPVPSLHLDIFQKIKALGYNGVSFYVDWALLEGKPGVFRADGVFDLQPFFDAASEAGIYLIARPGPYINAEVSGGGFPGWIQRINGTLRTRAEDFLNATNLYMSEVGKIIADAQITNGGPIILVQPENEYTQALDSITPFPDPVYMEYIEKQLRDVGIVVPFISNDASAKGNNAPGQEAAVDIYGHDGYPLGFDCANPTTWPDGKLPTDWRQVHLQQSPSTPYSIVEFQGGSFDPWGGPGFEKCATLVGPEFQRVFYKQLYSFGVTILNLYMTWGGTNWGNLGHPGGYTSYDYSAVIREDRRVDREKYSEQKLQANFFKVSPAYYTAERGNVSKTAYTTSTDLAVTPAYGENGTNIYFVRHDAYNSLASTPYKLTISTSAFGNITIPQYNGTSLSLNGRDSKIHVSDYDIGGASLVYSTAEIFTWHKYEDRTVLVVYGGPGETHELTLAVTGLEVLEGEVKSTATRGYTLLNFQADGPRKVAKVGVVAPFIYVYMLNRNEAYNYWSIDQAPYDSSSPIILKAGYLTRTAKVSENTLALTGDLNATTALEVIGGAPSITSLTFNGKNFSIAKSNATGTITSTLSYSAPNISVPDLSSLEWKYIDSLPELQPTYNDSLWTTADLPKSYNSLRPSTTPTSLYGPDYGYHTGSLLLRGTFTATGSETTFYLSTQGGSAFGHSIFINAQFIGSWRGYDAAIVGNGTYTLPNLTPGTEYTITVVIDNMGLDENWTIGTETMKNPRGILDYELSGHNASAVSWKLTGNLGGEDYADLSRGPLNEGAFYVERNGFHLPGAFTSDLVAWETSAGPVVDGIKAPGIGFFAAEFDLDLPGEEWDIPLSFTFVNATSSNSSAGSSVPAYRAQLFVNGWQFGEFVSNVGPQTNFPVPQGILDYRGPNYLGVTVWGLDSGETRLGGLSLGVDALVWGGVGGVDVVEGNGFVGRKGAY</sequence>
<dbReference type="SUPFAM" id="SSF51011">
    <property type="entry name" value="Glycosyl hydrolase domain"/>
    <property type="match status" value="1"/>
</dbReference>
<dbReference type="InterPro" id="IPR037110">
    <property type="entry name" value="Betagal_dom2_sf"/>
</dbReference>
<evidence type="ECO:0000313" key="13">
    <source>
        <dbReference type="Proteomes" id="UP000799753"/>
    </source>
</evidence>
<dbReference type="Gene3D" id="3.20.20.80">
    <property type="entry name" value="Glycosidases"/>
    <property type="match status" value="1"/>
</dbReference>
<evidence type="ECO:0000256" key="2">
    <source>
        <dbReference type="ARBA" id="ARBA00009809"/>
    </source>
</evidence>
<dbReference type="InterPro" id="IPR025300">
    <property type="entry name" value="BetaGal_jelly_roll_dom"/>
</dbReference>
<protein>
    <recommendedName>
        <fullName evidence="3 8">Beta-galactosidase</fullName>
        <ecNumber evidence="3 8">3.2.1.23</ecNumber>
    </recommendedName>
</protein>
<dbReference type="SUPFAM" id="SSF117100">
    <property type="entry name" value="Beta-galactosidase LacA, domain 3"/>
    <property type="match status" value="1"/>
</dbReference>
<dbReference type="InterPro" id="IPR018954">
    <property type="entry name" value="Betagal_dom2"/>
</dbReference>
<proteinExistence type="inferred from homology"/>
<dbReference type="InterPro" id="IPR036833">
    <property type="entry name" value="BetaGal_dom3_sf"/>
</dbReference>
<dbReference type="Proteomes" id="UP000799753">
    <property type="component" value="Unassembled WGS sequence"/>
</dbReference>
<keyword evidence="7 8" id="KW-0326">Glycosidase</keyword>
<dbReference type="Pfam" id="PF13363">
    <property type="entry name" value="BetaGal_dom3"/>
    <property type="match status" value="1"/>
</dbReference>